<keyword evidence="2" id="KW-0677">Repeat</keyword>
<keyword evidence="3 5" id="KW-0863">Zinc-finger</keyword>
<evidence type="ECO:0000313" key="7">
    <source>
        <dbReference type="EMBL" id="CAB3387537.1"/>
    </source>
</evidence>
<evidence type="ECO:0000259" key="6">
    <source>
        <dbReference type="PROSITE" id="PS50157"/>
    </source>
</evidence>
<keyword evidence="8" id="KW-1185">Reference proteome</keyword>
<dbReference type="EMBL" id="CADEPI010000586">
    <property type="protein sequence ID" value="CAB3387537.1"/>
    <property type="molecule type" value="Genomic_DNA"/>
</dbReference>
<dbReference type="Gene3D" id="3.30.160.60">
    <property type="entry name" value="Classic Zinc Finger"/>
    <property type="match status" value="2"/>
</dbReference>
<dbReference type="FunFam" id="3.30.160.60:FF:000100">
    <property type="entry name" value="Zinc finger 45-like"/>
    <property type="match status" value="1"/>
</dbReference>
<dbReference type="GO" id="GO:0000981">
    <property type="term" value="F:DNA-binding transcription factor activity, RNA polymerase II-specific"/>
    <property type="evidence" value="ECO:0007669"/>
    <property type="project" value="TreeGrafter"/>
</dbReference>
<dbReference type="AlphaFoldDB" id="A0A8S1EBJ4"/>
<keyword evidence="4" id="KW-0862">Zinc</keyword>
<dbReference type="InterPro" id="IPR036236">
    <property type="entry name" value="Znf_C2H2_sf"/>
</dbReference>
<dbReference type="PANTHER" id="PTHR24379:SF127">
    <property type="entry name" value="BLOODY FINGERS-RELATED"/>
    <property type="match status" value="1"/>
</dbReference>
<keyword evidence="1" id="KW-0479">Metal-binding</keyword>
<dbReference type="Proteomes" id="UP000494165">
    <property type="component" value="Unassembled WGS sequence"/>
</dbReference>
<feature type="domain" description="C2H2-type" evidence="6">
    <location>
        <begin position="109"/>
        <end position="132"/>
    </location>
</feature>
<dbReference type="OrthoDB" id="8117402at2759"/>
<comment type="caution">
    <text evidence="7">The sequence shown here is derived from an EMBL/GenBank/DDBJ whole genome shotgun (WGS) entry which is preliminary data.</text>
</comment>
<dbReference type="PANTHER" id="PTHR24379">
    <property type="entry name" value="KRAB AND ZINC FINGER DOMAIN-CONTAINING"/>
    <property type="match status" value="1"/>
</dbReference>
<evidence type="ECO:0000256" key="4">
    <source>
        <dbReference type="ARBA" id="ARBA00022833"/>
    </source>
</evidence>
<protein>
    <recommendedName>
        <fullName evidence="6">C2H2-type domain-containing protein</fullName>
    </recommendedName>
</protein>
<gene>
    <name evidence="7" type="ORF">CLODIP_2_CD12514</name>
</gene>
<dbReference type="InterPro" id="IPR013087">
    <property type="entry name" value="Znf_C2H2_type"/>
</dbReference>
<dbReference type="PROSITE" id="PS50157">
    <property type="entry name" value="ZINC_FINGER_C2H2_2"/>
    <property type="match status" value="2"/>
</dbReference>
<accession>A0A8S1EBJ4</accession>
<evidence type="ECO:0000256" key="5">
    <source>
        <dbReference type="PROSITE-ProRule" id="PRU00042"/>
    </source>
</evidence>
<proteinExistence type="predicted"/>
<reference evidence="7 8" key="1">
    <citation type="submission" date="2020-04" db="EMBL/GenBank/DDBJ databases">
        <authorList>
            <person name="Alioto T."/>
            <person name="Alioto T."/>
            <person name="Gomez Garrido J."/>
        </authorList>
    </citation>
    <scope>NUCLEOTIDE SEQUENCE [LARGE SCALE GENOMIC DNA]</scope>
</reference>
<dbReference type="Pfam" id="PF00096">
    <property type="entry name" value="zf-C2H2"/>
    <property type="match status" value="2"/>
</dbReference>
<evidence type="ECO:0000256" key="2">
    <source>
        <dbReference type="ARBA" id="ARBA00022737"/>
    </source>
</evidence>
<evidence type="ECO:0000256" key="3">
    <source>
        <dbReference type="ARBA" id="ARBA00022771"/>
    </source>
</evidence>
<evidence type="ECO:0000313" key="8">
    <source>
        <dbReference type="Proteomes" id="UP000494165"/>
    </source>
</evidence>
<dbReference type="GO" id="GO:0005634">
    <property type="term" value="C:nucleus"/>
    <property type="evidence" value="ECO:0007669"/>
    <property type="project" value="TreeGrafter"/>
</dbReference>
<sequence length="166" mass="19539">MLGRSIKKEMFVPRSPAELRSEKKWRCDFCGHLTFTKVEIRLHIETTHLKNKEFLCTQCGKRFGTKAYLKSHIYEMHSEVKPTKTCNLCNKTLTLRSYRDHMKAHTTVYDCEICGKPFGRKAHLLRHRKNLHGLLEHACEFCNLTFSKKIDLNIHKLHLHKIGADY</sequence>
<dbReference type="PROSITE" id="PS00028">
    <property type="entry name" value="ZINC_FINGER_C2H2_1"/>
    <property type="match status" value="3"/>
</dbReference>
<evidence type="ECO:0000256" key="1">
    <source>
        <dbReference type="ARBA" id="ARBA00022723"/>
    </source>
</evidence>
<dbReference type="SUPFAM" id="SSF57667">
    <property type="entry name" value="beta-beta-alpha zinc fingers"/>
    <property type="match status" value="2"/>
</dbReference>
<dbReference type="SMART" id="SM00355">
    <property type="entry name" value="ZnF_C2H2"/>
    <property type="match status" value="5"/>
</dbReference>
<dbReference type="GO" id="GO:0008270">
    <property type="term" value="F:zinc ion binding"/>
    <property type="evidence" value="ECO:0007669"/>
    <property type="project" value="UniProtKB-KW"/>
</dbReference>
<organism evidence="7 8">
    <name type="scientific">Cloeon dipterum</name>
    <dbReference type="NCBI Taxonomy" id="197152"/>
    <lineage>
        <taxon>Eukaryota</taxon>
        <taxon>Metazoa</taxon>
        <taxon>Ecdysozoa</taxon>
        <taxon>Arthropoda</taxon>
        <taxon>Hexapoda</taxon>
        <taxon>Insecta</taxon>
        <taxon>Pterygota</taxon>
        <taxon>Palaeoptera</taxon>
        <taxon>Ephemeroptera</taxon>
        <taxon>Pisciforma</taxon>
        <taxon>Baetidae</taxon>
        <taxon>Cloeon</taxon>
    </lineage>
</organism>
<dbReference type="GO" id="GO:0000977">
    <property type="term" value="F:RNA polymerase II transcription regulatory region sequence-specific DNA binding"/>
    <property type="evidence" value="ECO:0007669"/>
    <property type="project" value="TreeGrafter"/>
</dbReference>
<name>A0A8S1EBJ4_9INSE</name>
<feature type="domain" description="C2H2-type" evidence="6">
    <location>
        <begin position="54"/>
        <end position="82"/>
    </location>
</feature>